<keyword evidence="1" id="KW-1133">Transmembrane helix</keyword>
<feature type="transmembrane region" description="Helical" evidence="1">
    <location>
        <begin position="165"/>
        <end position="188"/>
    </location>
</feature>
<accession>A0ABS8TW84</accession>
<dbReference type="Pfam" id="PF12412">
    <property type="entry name" value="DUF3667"/>
    <property type="match status" value="1"/>
</dbReference>
<dbReference type="Proteomes" id="UP001199919">
    <property type="component" value="Unassembled WGS sequence"/>
</dbReference>
<keyword evidence="3" id="KW-1185">Reference proteome</keyword>
<feature type="transmembrane region" description="Helical" evidence="1">
    <location>
        <begin position="223"/>
        <end position="243"/>
    </location>
</feature>
<protein>
    <submittedName>
        <fullName evidence="2">DUF3667 domain-containing protein</fullName>
    </submittedName>
</protein>
<keyword evidence="1" id="KW-0812">Transmembrane</keyword>
<gene>
    <name evidence="2" type="ORF">LT679_00860</name>
</gene>
<reference evidence="2 3" key="1">
    <citation type="submission" date="2021-12" db="EMBL/GenBank/DDBJ databases">
        <title>Mucilaginibacter roseus genome.</title>
        <authorList>
            <person name="Ferreira J.R."/>
            <person name="Newman J.D."/>
        </authorList>
    </citation>
    <scope>NUCLEOTIDE SEQUENCE [LARGE SCALE GENOMIC DNA]</scope>
    <source>
        <strain evidence="2 3">LMG 28454</strain>
    </source>
</reference>
<name>A0ABS8TW84_9SPHI</name>
<evidence type="ECO:0000256" key="1">
    <source>
        <dbReference type="SAM" id="Phobius"/>
    </source>
</evidence>
<comment type="caution">
    <text evidence="2">The sequence shown here is derived from an EMBL/GenBank/DDBJ whole genome shotgun (WGS) entry which is preliminary data.</text>
</comment>
<feature type="transmembrane region" description="Helical" evidence="1">
    <location>
        <begin position="194"/>
        <end position="211"/>
    </location>
</feature>
<feature type="transmembrane region" description="Helical" evidence="1">
    <location>
        <begin position="76"/>
        <end position="97"/>
    </location>
</feature>
<proteinExistence type="predicted"/>
<dbReference type="RefSeq" id="WP_232175008.1">
    <property type="nucleotide sequence ID" value="NZ_JAJPWV010000001.1"/>
</dbReference>
<feature type="transmembrane region" description="Helical" evidence="1">
    <location>
        <begin position="126"/>
        <end position="144"/>
    </location>
</feature>
<organism evidence="2 3">
    <name type="scientific">Mucilaginibacter roseus</name>
    <dbReference type="NCBI Taxonomy" id="1528868"/>
    <lineage>
        <taxon>Bacteria</taxon>
        <taxon>Pseudomonadati</taxon>
        <taxon>Bacteroidota</taxon>
        <taxon>Sphingobacteriia</taxon>
        <taxon>Sphingobacteriales</taxon>
        <taxon>Sphingobacteriaceae</taxon>
        <taxon>Mucilaginibacter</taxon>
    </lineage>
</organism>
<evidence type="ECO:0000313" key="3">
    <source>
        <dbReference type="Proteomes" id="UP001199919"/>
    </source>
</evidence>
<sequence>MTSKCLNCAADVTLNYCPQCGQKVSTHRYSIKHFVEHDLIHGVWHVDKGVLFTLKELFTRPGHGVREFIEGKRVNYFSFVTLILLIVTISTMLAPYVHVKMADLMPQQTREMMNSVEKFMSAHPKLVLIISIPIYSLFSFAWFNKARLNYSEHLVLNSYRIIPEMIFGLLVSIVTIFYTNTAVIAFLYLGFITLFSFLYSIYFYFQFFSVYGYSKSGLIFRSIMMPISYILLSFLSGIAIGVAK</sequence>
<dbReference type="EMBL" id="JAJPWV010000001">
    <property type="protein sequence ID" value="MCD8739135.1"/>
    <property type="molecule type" value="Genomic_DNA"/>
</dbReference>
<keyword evidence="1" id="KW-0472">Membrane</keyword>
<evidence type="ECO:0000313" key="2">
    <source>
        <dbReference type="EMBL" id="MCD8739135.1"/>
    </source>
</evidence>
<dbReference type="InterPro" id="IPR022134">
    <property type="entry name" value="DUF3667"/>
</dbReference>